<organism evidence="1 2">
    <name type="scientific">Collinsella aerofaciens</name>
    <dbReference type="NCBI Taxonomy" id="74426"/>
    <lineage>
        <taxon>Bacteria</taxon>
        <taxon>Bacillati</taxon>
        <taxon>Actinomycetota</taxon>
        <taxon>Coriobacteriia</taxon>
        <taxon>Coriobacteriales</taxon>
        <taxon>Coriobacteriaceae</taxon>
        <taxon>Collinsella</taxon>
    </lineage>
</organism>
<reference evidence="1 2" key="1">
    <citation type="submission" date="2017-10" db="EMBL/GenBank/DDBJ databases">
        <title>Complete genome sequence of Collinsella aerofaciens isolated from the gut of a healthy adult Indian.</title>
        <authorList>
            <person name="Bag S."/>
            <person name="Ghosh T.S."/>
            <person name="Das B."/>
        </authorList>
    </citation>
    <scope>NUCLEOTIDE SEQUENCE [LARGE SCALE GENOMIC DNA]</scope>
    <source>
        <strain evidence="2">indica</strain>
    </source>
</reference>
<evidence type="ECO:0000313" key="1">
    <source>
        <dbReference type="EMBL" id="ATP53572.1"/>
    </source>
</evidence>
<dbReference type="EMBL" id="CP024160">
    <property type="protein sequence ID" value="ATP53572.1"/>
    <property type="molecule type" value="Genomic_DNA"/>
</dbReference>
<accession>A0A2D1TW30</accession>
<evidence type="ECO:0008006" key="3">
    <source>
        <dbReference type="Google" id="ProtNLM"/>
    </source>
</evidence>
<protein>
    <recommendedName>
        <fullName evidence="3">Glycosyltransferase</fullName>
    </recommendedName>
</protein>
<dbReference type="AlphaFoldDB" id="A0A2D1TW30"/>
<gene>
    <name evidence="1" type="ORF">CSV91_02875</name>
</gene>
<evidence type="ECO:0000313" key="2">
    <source>
        <dbReference type="Proteomes" id="UP000225608"/>
    </source>
</evidence>
<proteinExistence type="predicted"/>
<sequence>MNQFNKVIYIVKSQLSYYPPCMAQIQMLQDLGVDIEVWYGSSAETALDILDRRGISRKQLVDPRGRFKGKLDTVNNWIEFRRVLERELKRSYQPNWLLWFGTAESSMPMVGHLGKYAFVTNALELYDEHPLEAKLLGAVSRDAKAMIACERTRSYIMRYWWGLDRLPYVMPNKPYGLSISSELPVTTEATRAIVDELEGKPFIIYQGIFQNVKYLEALAGALKELDSNLYLVLLGIDNHNIAPHIAEIYSRTRYFSSVPAPTHLEITSRARIGVVYYDDLILNEAFCAPNKIYEYSAFGMPMLANKIPGLESTVGAAGAAICSDFTKDELKQAIAEITDNYGKYSEASSRFFQSTDNVKTMTQIVCDLGIRRE</sequence>
<dbReference type="RefSeq" id="WP_099431734.1">
    <property type="nucleotide sequence ID" value="NZ_CP024160.1"/>
</dbReference>
<dbReference type="Gene3D" id="3.40.50.2000">
    <property type="entry name" value="Glycogen Phosphorylase B"/>
    <property type="match status" value="1"/>
</dbReference>
<dbReference type="KEGG" id="caer:CSV91_02875"/>
<dbReference type="SUPFAM" id="SSF53756">
    <property type="entry name" value="UDP-Glycosyltransferase/glycogen phosphorylase"/>
    <property type="match status" value="1"/>
</dbReference>
<dbReference type="Proteomes" id="UP000225608">
    <property type="component" value="Chromosome"/>
</dbReference>
<name>A0A2D1TW30_9ACTN</name>